<dbReference type="RefSeq" id="WP_422646206.1">
    <property type="nucleotide sequence ID" value="NZ_CAWNRH010000111.1"/>
</dbReference>
<gene>
    <name evidence="1" type="ORF">Xsto_03333</name>
</gene>
<dbReference type="InterPro" id="IPR008979">
    <property type="entry name" value="Galactose-bd-like_sf"/>
</dbReference>
<dbReference type="InterPro" id="IPR012905">
    <property type="entry name" value="PA-IL"/>
</dbReference>
<evidence type="ECO:0000313" key="1">
    <source>
        <dbReference type="EMBL" id="PHM64136.1"/>
    </source>
</evidence>
<accession>A0A2D0KL66</accession>
<organism evidence="1 2">
    <name type="scientific">Xenorhabdus stockiae</name>
    <dbReference type="NCBI Taxonomy" id="351614"/>
    <lineage>
        <taxon>Bacteria</taxon>
        <taxon>Pseudomonadati</taxon>
        <taxon>Pseudomonadota</taxon>
        <taxon>Gammaproteobacteria</taxon>
        <taxon>Enterobacterales</taxon>
        <taxon>Morganellaceae</taxon>
        <taxon>Xenorhabdus</taxon>
    </lineage>
</organism>
<sequence length="130" mass="14155">MLNDWSGTVPANLEQGQPTGLLLKAGDVISVVAKGWVKYGSATNHEYAAPEGTMPIYQPAEPTLSLLVKISNKTYKIGNGVLRRRVPVDGELILLFDDTPGQYGNNSGEFLVDILVESPDILDDLEEIDR</sequence>
<keyword evidence="2" id="KW-1185">Reference proteome</keyword>
<dbReference type="SUPFAM" id="SSF49785">
    <property type="entry name" value="Galactose-binding domain-like"/>
    <property type="match status" value="1"/>
</dbReference>
<dbReference type="Proteomes" id="UP000222366">
    <property type="component" value="Unassembled WGS sequence"/>
</dbReference>
<evidence type="ECO:0000313" key="2">
    <source>
        <dbReference type="Proteomes" id="UP000222366"/>
    </source>
</evidence>
<protein>
    <submittedName>
        <fullName evidence="1">Lectin</fullName>
    </submittedName>
</protein>
<dbReference type="AlphaFoldDB" id="A0A2D0KL66"/>
<dbReference type="Gene3D" id="2.60.120.430">
    <property type="entry name" value="Galactose-binding lectin"/>
    <property type="match status" value="1"/>
</dbReference>
<proteinExistence type="predicted"/>
<reference evidence="1 2" key="1">
    <citation type="journal article" date="2017" name="Nat. Microbiol.">
        <title>Natural product diversity associated with the nematode symbionts Photorhabdus and Xenorhabdus.</title>
        <authorList>
            <person name="Tobias N.J."/>
            <person name="Wolff H."/>
            <person name="Djahanschiri B."/>
            <person name="Grundmann F."/>
            <person name="Kronenwerth M."/>
            <person name="Shi Y.M."/>
            <person name="Simonyi S."/>
            <person name="Grun P."/>
            <person name="Shapiro-Ilan D."/>
            <person name="Pidot S.J."/>
            <person name="Stinear T.P."/>
            <person name="Ebersberger I."/>
            <person name="Bode H.B."/>
        </authorList>
    </citation>
    <scope>NUCLEOTIDE SEQUENCE [LARGE SCALE GENOMIC DNA]</scope>
    <source>
        <strain evidence="1 2">DSM 17904</strain>
    </source>
</reference>
<dbReference type="EMBL" id="NJAJ01000036">
    <property type="protein sequence ID" value="PHM64136.1"/>
    <property type="molecule type" value="Genomic_DNA"/>
</dbReference>
<dbReference type="Pfam" id="PF07828">
    <property type="entry name" value="PA-IL"/>
    <property type="match status" value="1"/>
</dbReference>
<comment type="caution">
    <text evidence="1">The sequence shown here is derived from an EMBL/GenBank/DDBJ whole genome shotgun (WGS) entry which is preliminary data.</text>
</comment>
<name>A0A2D0KL66_9GAMM</name>